<organism evidence="1 2">
    <name type="scientific">Neophaeococcomyces mojaviensis</name>
    <dbReference type="NCBI Taxonomy" id="3383035"/>
    <lineage>
        <taxon>Eukaryota</taxon>
        <taxon>Fungi</taxon>
        <taxon>Dikarya</taxon>
        <taxon>Ascomycota</taxon>
        <taxon>Pezizomycotina</taxon>
        <taxon>Eurotiomycetes</taxon>
        <taxon>Chaetothyriomycetidae</taxon>
        <taxon>Chaetothyriales</taxon>
        <taxon>Chaetothyriales incertae sedis</taxon>
        <taxon>Neophaeococcomyces</taxon>
    </lineage>
</organism>
<accession>A0ACC3A7U5</accession>
<reference evidence="1" key="1">
    <citation type="submission" date="2022-10" db="EMBL/GenBank/DDBJ databases">
        <title>Culturing micro-colonial fungi from biological soil crusts in the Mojave desert and describing Neophaeococcomyces mojavensis, and introducing the new genera and species Taxawa tesnikishii.</title>
        <authorList>
            <person name="Kurbessoian T."/>
            <person name="Stajich J.E."/>
        </authorList>
    </citation>
    <scope>NUCLEOTIDE SEQUENCE</scope>
    <source>
        <strain evidence="1">JES_112</strain>
    </source>
</reference>
<sequence>MSNNEGNEHASASNVRRTQSSTRSASQGLEEGERTPRPNTRCEESNSSSHFSESPSRFQLPGPARTTSEQEATRLLSRDFAEQDPTPQLRHVRSTAISFRQPSIRHRFGSAQPSPSPGPSQSWRHFMDSDRRSVAIAESGRDNDNASRRFSLAGPAPLETLVANQPYVDPGYAQLNPAYDQPANMRPVWGLAKPLPHVLRPGMVPTKDELREEVLQKEDQTESVADLESGRIEPSLRPSKVAAQLDDVRREREIHLFETFQQQRLGSPGFPPFGRPNKESAAPTGILDIQSHLGEPIIEEDEEFQHHPSDPELAGLNEAISNVKRAKEAENELKMPYQDAIPLSAYEVENDEVHNLHTYWSVIRLRFREPLAEMLGITVQYTLGFSANLALTVSRGAAGVGDTGNWAWGLATMIAIYVAGGVSGAHLNPAISIMLYIYRGFPLSKMPAYVTAQMLGAFLATLITFAIFRPGLIALQAQDLVIQGQDSMTIEVNAMPPASVVLANFLTFPRQAWVGTGTAFLTELVGTTILAVAVLALGDDTNAPPGAGMNAFIVGLLIAVLGMAFGFNTGLAMNPARDFGPRVALAVLGYSTSPHPSLFADGYWFRVNWLAPICGTTLGGFLYDSMIFIGGESPVNYPAKRIRRAAMKWRGRWQARIGRTKQKLNGIKDEVVG</sequence>
<dbReference type="EMBL" id="JAPDRQ010000072">
    <property type="protein sequence ID" value="KAJ9656816.1"/>
    <property type="molecule type" value="Genomic_DNA"/>
</dbReference>
<comment type="caution">
    <text evidence="1">The sequence shown here is derived from an EMBL/GenBank/DDBJ whole genome shotgun (WGS) entry which is preliminary data.</text>
</comment>
<protein>
    <submittedName>
        <fullName evidence="1">Uncharacterized protein</fullName>
    </submittedName>
</protein>
<evidence type="ECO:0000313" key="1">
    <source>
        <dbReference type="EMBL" id="KAJ9656816.1"/>
    </source>
</evidence>
<evidence type="ECO:0000313" key="2">
    <source>
        <dbReference type="Proteomes" id="UP001172386"/>
    </source>
</evidence>
<proteinExistence type="predicted"/>
<gene>
    <name evidence="1" type="ORF">H2198_004704</name>
</gene>
<name>A0ACC3A7U5_9EURO</name>
<keyword evidence="2" id="KW-1185">Reference proteome</keyword>
<dbReference type="Proteomes" id="UP001172386">
    <property type="component" value="Unassembled WGS sequence"/>
</dbReference>